<sequence length="86" mass="9805">MVIGVSSRLAFRLIRASSKCMTMNIFTPFTFRSMAQYNNFKSESIKLSTSYLYNLSLLNTLGSSLEEELEQSKSGIKYLEIEEEGM</sequence>
<protein>
    <submittedName>
        <fullName evidence="1">Uncharacterized protein</fullName>
    </submittedName>
</protein>
<organism evidence="1 2">
    <name type="scientific">Stentor coeruleus</name>
    <dbReference type="NCBI Taxonomy" id="5963"/>
    <lineage>
        <taxon>Eukaryota</taxon>
        <taxon>Sar</taxon>
        <taxon>Alveolata</taxon>
        <taxon>Ciliophora</taxon>
        <taxon>Postciliodesmatophora</taxon>
        <taxon>Heterotrichea</taxon>
        <taxon>Heterotrichida</taxon>
        <taxon>Stentoridae</taxon>
        <taxon>Stentor</taxon>
    </lineage>
</organism>
<accession>A0A1R2C6R8</accession>
<dbReference type="EMBL" id="MPUH01000261">
    <property type="protein sequence ID" value="OMJ84697.1"/>
    <property type="molecule type" value="Genomic_DNA"/>
</dbReference>
<name>A0A1R2C6R8_9CILI</name>
<proteinExistence type="predicted"/>
<evidence type="ECO:0000313" key="1">
    <source>
        <dbReference type="EMBL" id="OMJ84697.1"/>
    </source>
</evidence>
<dbReference type="Proteomes" id="UP000187209">
    <property type="component" value="Unassembled WGS sequence"/>
</dbReference>
<keyword evidence="2" id="KW-1185">Reference proteome</keyword>
<gene>
    <name evidence="1" type="ORF">SteCoe_14155</name>
</gene>
<comment type="caution">
    <text evidence="1">The sequence shown here is derived from an EMBL/GenBank/DDBJ whole genome shotgun (WGS) entry which is preliminary data.</text>
</comment>
<evidence type="ECO:0000313" key="2">
    <source>
        <dbReference type="Proteomes" id="UP000187209"/>
    </source>
</evidence>
<reference evidence="1 2" key="1">
    <citation type="submission" date="2016-11" db="EMBL/GenBank/DDBJ databases">
        <title>The macronuclear genome of Stentor coeruleus: a giant cell with tiny introns.</title>
        <authorList>
            <person name="Slabodnick M."/>
            <person name="Ruby J.G."/>
            <person name="Reiff S.B."/>
            <person name="Swart E.C."/>
            <person name="Gosai S."/>
            <person name="Prabakaran S."/>
            <person name="Witkowska E."/>
            <person name="Larue G.E."/>
            <person name="Fisher S."/>
            <person name="Freeman R.M."/>
            <person name="Gunawardena J."/>
            <person name="Chu W."/>
            <person name="Stover N.A."/>
            <person name="Gregory B.D."/>
            <person name="Nowacki M."/>
            <person name="Derisi J."/>
            <person name="Roy S.W."/>
            <person name="Marshall W.F."/>
            <person name="Sood P."/>
        </authorList>
    </citation>
    <scope>NUCLEOTIDE SEQUENCE [LARGE SCALE GENOMIC DNA]</scope>
    <source>
        <strain evidence="1">WM001</strain>
    </source>
</reference>
<dbReference type="AlphaFoldDB" id="A0A1R2C6R8"/>